<protein>
    <recommendedName>
        <fullName evidence="5">Arylsulfotransferase</fullName>
    </recommendedName>
</protein>
<reference evidence="3 4" key="1">
    <citation type="submission" date="2015-09" db="EMBL/GenBank/DDBJ databases">
        <title>Draft genome of a European isolate of the apple canker pathogen Neonectria ditissima.</title>
        <authorList>
            <person name="Gomez-Cortecero A."/>
            <person name="Harrison R.J."/>
            <person name="Armitage A.D."/>
        </authorList>
    </citation>
    <scope>NUCLEOTIDE SEQUENCE [LARGE SCALE GENOMIC DNA]</scope>
    <source>
        <strain evidence="3 4">R09/05</strain>
    </source>
</reference>
<proteinExistence type="predicted"/>
<evidence type="ECO:0008006" key="5">
    <source>
        <dbReference type="Google" id="ProtNLM"/>
    </source>
</evidence>
<keyword evidence="1" id="KW-0472">Membrane</keyword>
<dbReference type="EMBL" id="LKCW01000141">
    <property type="protein sequence ID" value="KPM38215.1"/>
    <property type="molecule type" value="Genomic_DNA"/>
</dbReference>
<dbReference type="PANTHER" id="PTHR35340">
    <property type="entry name" value="PQQ ENZYME REPEAT PROTEIN-RELATED"/>
    <property type="match status" value="1"/>
</dbReference>
<dbReference type="Pfam" id="PF14269">
    <property type="entry name" value="Arylsulfotran_2"/>
    <property type="match status" value="1"/>
</dbReference>
<feature type="signal peptide" evidence="2">
    <location>
        <begin position="1"/>
        <end position="24"/>
    </location>
</feature>
<keyword evidence="1" id="KW-1133">Transmembrane helix</keyword>
<dbReference type="Proteomes" id="UP000050424">
    <property type="component" value="Unassembled WGS sequence"/>
</dbReference>
<accession>A0A0P7BCT3</accession>
<comment type="caution">
    <text evidence="3">The sequence shown here is derived from an EMBL/GenBank/DDBJ whole genome shotgun (WGS) entry which is preliminary data.</text>
</comment>
<name>A0A0P7BCT3_9HYPO</name>
<keyword evidence="1" id="KW-0812">Transmembrane</keyword>
<evidence type="ECO:0000256" key="2">
    <source>
        <dbReference type="SAM" id="SignalP"/>
    </source>
</evidence>
<gene>
    <name evidence="3" type="ORF">AK830_g8379</name>
</gene>
<dbReference type="OrthoDB" id="5427350at2759"/>
<dbReference type="PANTHER" id="PTHR35340:SF5">
    <property type="entry name" value="ASST-DOMAIN-CONTAINING PROTEIN"/>
    <property type="match status" value="1"/>
</dbReference>
<dbReference type="InterPro" id="IPR053143">
    <property type="entry name" value="Arylsulfate_ST"/>
</dbReference>
<evidence type="ECO:0000313" key="3">
    <source>
        <dbReference type="EMBL" id="KPM38215.1"/>
    </source>
</evidence>
<evidence type="ECO:0000313" key="4">
    <source>
        <dbReference type="Proteomes" id="UP000050424"/>
    </source>
</evidence>
<dbReference type="InterPro" id="IPR039535">
    <property type="entry name" value="ASST-like"/>
</dbReference>
<sequence length="616" mass="67762">MAPGWRYTAKAVLSALAWAGSSLADITLYSNLDAFTALSNASGGFPSQTFRSSDIVAPVLHVNSYNRTAADDAAYIFIGSVYGSMRAGPMILDARDLSLVYADQRYDNTYTSHVATINGSRHMVFWEGVHNRGHANGYGLVYNENYDLLYNVTAQGIDDTLADMHEMQVTPGGTAIFTTYWSIPWDCTSLGGPADGLLMENGFQEIDLVTKEVVFAWSATPHFDVEDTFARYGSGFGVSDNSGFDFFHINSVEKTDSGDYLISSRHMSMLALISGKDGHPIWVLGGRRNQFLDLSGGQATNFGWQHDARFYKNQSHITMFDNHGEYTGPCKEDGCRTRGLHLAIDAEGMTARVVREYYHPEHVDSGAMGGFHTLDSGNVMLGWGYNPGFVEYTPDGTVVMDVQRGPLGTGFQNDMFAYRVSKHDWTGRPRWLPSAAIDAPYRTTENATVWLSWNGATDIASWVVVGSPTPDSPVSFVPANIAQLASEYANMLNGHENVVAIANRTGFETEVFLGNLTSHRYMAAAAVTAEGTILGSTFVIDMASGQPCLMPAHVTTIWPAADSPMTKFIILGVLVGAVVTVSTLGRWFWRRRYHLHAWDHGAAKYERLEPEERRID</sequence>
<feature type="chain" id="PRO_5006135661" description="Arylsulfotransferase" evidence="2">
    <location>
        <begin position="25"/>
        <end position="616"/>
    </location>
</feature>
<dbReference type="STRING" id="78410.A0A0P7BCT3"/>
<keyword evidence="2" id="KW-0732">Signal</keyword>
<dbReference type="AlphaFoldDB" id="A0A0P7BCT3"/>
<feature type="transmembrane region" description="Helical" evidence="1">
    <location>
        <begin position="568"/>
        <end position="589"/>
    </location>
</feature>
<evidence type="ECO:0000256" key="1">
    <source>
        <dbReference type="SAM" id="Phobius"/>
    </source>
</evidence>
<organism evidence="3 4">
    <name type="scientific">Neonectria ditissima</name>
    <dbReference type="NCBI Taxonomy" id="78410"/>
    <lineage>
        <taxon>Eukaryota</taxon>
        <taxon>Fungi</taxon>
        <taxon>Dikarya</taxon>
        <taxon>Ascomycota</taxon>
        <taxon>Pezizomycotina</taxon>
        <taxon>Sordariomycetes</taxon>
        <taxon>Hypocreomycetidae</taxon>
        <taxon>Hypocreales</taxon>
        <taxon>Nectriaceae</taxon>
        <taxon>Neonectria</taxon>
    </lineage>
</organism>
<keyword evidence="4" id="KW-1185">Reference proteome</keyword>